<dbReference type="EMBL" id="AP021861">
    <property type="protein sequence ID" value="BBO33623.1"/>
    <property type="molecule type" value="Genomic_DNA"/>
</dbReference>
<keyword evidence="1" id="KW-0732">Signal</keyword>
<dbReference type="KEGG" id="lpav:PLANPX_3235"/>
<evidence type="ECO:0000256" key="1">
    <source>
        <dbReference type="SAM" id="SignalP"/>
    </source>
</evidence>
<evidence type="ECO:0000313" key="3">
    <source>
        <dbReference type="Proteomes" id="UP000326837"/>
    </source>
</evidence>
<accession>A0A5K7XHC6</accession>
<organism evidence="2 3">
    <name type="scientific">Lacipirellula parvula</name>
    <dbReference type="NCBI Taxonomy" id="2650471"/>
    <lineage>
        <taxon>Bacteria</taxon>
        <taxon>Pseudomonadati</taxon>
        <taxon>Planctomycetota</taxon>
        <taxon>Planctomycetia</taxon>
        <taxon>Pirellulales</taxon>
        <taxon>Lacipirellulaceae</taxon>
        <taxon>Lacipirellula</taxon>
    </lineage>
</organism>
<proteinExistence type="predicted"/>
<reference evidence="3" key="1">
    <citation type="submission" date="2019-10" db="EMBL/GenBank/DDBJ databases">
        <title>Lacipirellula parvula gen. nov., sp. nov., representing a lineage of planctomycetes widespread in freshwater anoxic habitats, and description of the family Lacipirellulaceae.</title>
        <authorList>
            <person name="Dedysh S.N."/>
            <person name="Kulichevskaya I.S."/>
            <person name="Beletsky A.V."/>
            <person name="Rakitin A.L."/>
            <person name="Mardanov A.V."/>
            <person name="Ivanova A.A."/>
            <person name="Saltykova V.X."/>
            <person name="Rijpstra W.I.C."/>
            <person name="Sinninghe Damste J.S."/>
            <person name="Ravin N.V."/>
        </authorList>
    </citation>
    <scope>NUCLEOTIDE SEQUENCE [LARGE SCALE GENOMIC DNA]</scope>
    <source>
        <strain evidence="3">PX69</strain>
    </source>
</reference>
<gene>
    <name evidence="2" type="ORF">PLANPX_3235</name>
</gene>
<name>A0A5K7XHC6_9BACT</name>
<dbReference type="Proteomes" id="UP000326837">
    <property type="component" value="Chromosome"/>
</dbReference>
<feature type="chain" id="PRO_5025061123" evidence="1">
    <location>
        <begin position="20"/>
        <end position="526"/>
    </location>
</feature>
<dbReference type="AlphaFoldDB" id="A0A5K7XHC6"/>
<feature type="signal peptide" evidence="1">
    <location>
        <begin position="1"/>
        <end position="19"/>
    </location>
</feature>
<keyword evidence="3" id="KW-1185">Reference proteome</keyword>
<dbReference type="InterPro" id="IPR023296">
    <property type="entry name" value="Glyco_hydro_beta-prop_sf"/>
</dbReference>
<sequence length="526" mass="58252">MLKALLFAAICGLPLCAAAQTPEAIKFPTIGSQAIGRATLLAIDDYSLPLRKNLCYYMTKPTVREEPLLTPRRGDTSAPDHVACHFYGTVLQEEGKFRMWYYAVGWIKEPTDFQEGPICYAESDDGIHWTRPNLGQVEINGSRNNNAIDLPRQKTQGTFIVRDDDDPDPQRRYKMVYENRPKHDKYMSVRMATSPDGIKWTAGTDYPIDDGLEPCAFYKHDGFYFINAQFAPNGFSEGGHKAGRQGFVWLSTNFKDWLQESGESFTLPEPKDPMERGLDKPGDQVHLGCAPVSMGNVLVGFYAIWHAHPNPGDWFGDGTTSGDWGLVVSNDGQHFREAVKGHVYLHGSESGVKHPDGVDHQMILAQGNGIINVGDETRIYHGRWANTKEWKDYYGEIALATLPRDRWGALGLIPGAQAGTVWTAPFIVPANGCRVTINGEQVDDMQVEVADERFAFNPALSGANAGTSNKTDGLDCPVAWASGDLKSLAGKTIRLRVHLNRKEATDEPRLFAVYIESSTEPLAQAK</sequence>
<dbReference type="Gene3D" id="2.115.10.20">
    <property type="entry name" value="Glycosyl hydrolase domain, family 43"/>
    <property type="match status" value="1"/>
</dbReference>
<evidence type="ECO:0000313" key="2">
    <source>
        <dbReference type="EMBL" id="BBO33623.1"/>
    </source>
</evidence>
<protein>
    <submittedName>
        <fullName evidence="2">Uncharacterized protein</fullName>
    </submittedName>
</protein>
<dbReference type="SUPFAM" id="SSF75005">
    <property type="entry name" value="Arabinanase/levansucrase/invertase"/>
    <property type="match status" value="1"/>
</dbReference>